<reference evidence="2" key="1">
    <citation type="submission" date="2022-11" db="EMBL/GenBank/DDBJ databases">
        <title>Nonomuraea corallina sp. nov., a new species of the genus Nonomuraea isolated from sea side sediment in Thai sea.</title>
        <authorList>
            <person name="Ngamcharungchit C."/>
            <person name="Matsumoto A."/>
            <person name="Suriyachadkun C."/>
            <person name="Panbangred W."/>
            <person name="Inahashi Y."/>
            <person name="Intra B."/>
        </authorList>
    </citation>
    <scope>NUCLEOTIDE SEQUENCE</scope>
    <source>
        <strain evidence="2">MCN248</strain>
    </source>
</reference>
<feature type="transmembrane region" description="Helical" evidence="1">
    <location>
        <begin position="167"/>
        <end position="188"/>
    </location>
</feature>
<evidence type="ECO:0000313" key="2">
    <source>
        <dbReference type="EMBL" id="MDA0633938.1"/>
    </source>
</evidence>
<dbReference type="InterPro" id="IPR012666">
    <property type="entry name" value="CbtA_put"/>
</dbReference>
<protein>
    <submittedName>
        <fullName evidence="2">CbtA family protein</fullName>
    </submittedName>
</protein>
<feature type="transmembrane region" description="Helical" evidence="1">
    <location>
        <begin position="98"/>
        <end position="117"/>
    </location>
</feature>
<keyword evidence="3" id="KW-1185">Reference proteome</keyword>
<proteinExistence type="predicted"/>
<organism evidence="2 3">
    <name type="scientific">Nonomuraea corallina</name>
    <dbReference type="NCBI Taxonomy" id="2989783"/>
    <lineage>
        <taxon>Bacteria</taxon>
        <taxon>Bacillati</taxon>
        <taxon>Actinomycetota</taxon>
        <taxon>Actinomycetes</taxon>
        <taxon>Streptosporangiales</taxon>
        <taxon>Streptosporangiaceae</taxon>
        <taxon>Nonomuraea</taxon>
    </lineage>
</organism>
<dbReference type="Pfam" id="PF09490">
    <property type="entry name" value="CbtA"/>
    <property type="match status" value="1"/>
</dbReference>
<evidence type="ECO:0000313" key="3">
    <source>
        <dbReference type="Proteomes" id="UP001144036"/>
    </source>
</evidence>
<name>A0ABT4S9P6_9ACTN</name>
<dbReference type="EMBL" id="JAPNNL010000031">
    <property type="protein sequence ID" value="MDA0633938.1"/>
    <property type="molecule type" value="Genomic_DNA"/>
</dbReference>
<dbReference type="RefSeq" id="WP_270154741.1">
    <property type="nucleotide sequence ID" value="NZ_JAPNNL010000031.1"/>
</dbReference>
<feature type="transmembrane region" description="Helical" evidence="1">
    <location>
        <begin position="208"/>
        <end position="228"/>
    </location>
</feature>
<keyword evidence="1" id="KW-1133">Transmembrane helix</keyword>
<keyword evidence="1" id="KW-0472">Membrane</keyword>
<dbReference type="Proteomes" id="UP001144036">
    <property type="component" value="Unassembled WGS sequence"/>
</dbReference>
<feature type="transmembrane region" description="Helical" evidence="1">
    <location>
        <begin position="65"/>
        <end position="86"/>
    </location>
</feature>
<comment type="caution">
    <text evidence="2">The sequence shown here is derived from an EMBL/GenBank/DDBJ whole genome shotgun (WGS) entry which is preliminary data.</text>
</comment>
<gene>
    <name evidence="2" type="ORF">OUY22_10960</name>
</gene>
<sequence length="249" mass="26001">MRQLLIRGMLVGLASAVPAYICAWFLGEGPLEAAIAFEEQRSLAEGVHEHGAEVVSRLIQQTSGLAIALAAVGVAVGGLFAIAFALAHHRIGRLTARATSVVVAAAGFVVITLVPFLKYPPNPPAVGDPGTIQQRSLLYFLTIVIGIFAAITAAQTSRRLAPGHGEWNASLLGCGVFVAVVAITYVVLPGGTVTAPGFPPDVLWDFRIASLATQAVMWVTLGIGFGALTERAATGTRRERTPKAQPSDV</sequence>
<evidence type="ECO:0000256" key="1">
    <source>
        <dbReference type="SAM" id="Phobius"/>
    </source>
</evidence>
<accession>A0ABT4S9P6</accession>
<keyword evidence="1" id="KW-0812">Transmembrane</keyword>
<feature type="transmembrane region" description="Helical" evidence="1">
    <location>
        <begin position="137"/>
        <end position="155"/>
    </location>
</feature>